<feature type="compositionally biased region" description="Acidic residues" evidence="7">
    <location>
        <begin position="3184"/>
        <end position="3194"/>
    </location>
</feature>
<name>A0A3N4I8M5_ASCIM</name>
<feature type="compositionally biased region" description="Basic and acidic residues" evidence="7">
    <location>
        <begin position="3195"/>
        <end position="3204"/>
    </location>
</feature>
<dbReference type="Proteomes" id="UP000275078">
    <property type="component" value="Unassembled WGS sequence"/>
</dbReference>
<dbReference type="EMBL" id="ML119671">
    <property type="protein sequence ID" value="RPA82425.1"/>
    <property type="molecule type" value="Genomic_DNA"/>
</dbReference>
<dbReference type="GO" id="GO:0006508">
    <property type="term" value="P:proteolysis"/>
    <property type="evidence" value="ECO:0007669"/>
    <property type="project" value="UniProtKB-KW"/>
</dbReference>
<keyword evidence="12" id="KW-1185">Reference proteome</keyword>
<feature type="domain" description="DUF6606" evidence="10">
    <location>
        <begin position="12"/>
        <end position="285"/>
    </location>
</feature>
<evidence type="ECO:0000256" key="3">
    <source>
        <dbReference type="ARBA" id="ARBA00022670"/>
    </source>
</evidence>
<proteinExistence type="predicted"/>
<comment type="catalytic activity">
    <reaction evidence="1">
        <text>Thiol-dependent hydrolysis of ester, thioester, amide, peptide and isopeptide bonds formed by the C-terminal Gly of ubiquitin (a 76-residue protein attached to proteins as an intracellular targeting signal).</text>
        <dbReference type="EC" id="3.4.19.12"/>
    </reaction>
</comment>
<evidence type="ECO:0000256" key="4">
    <source>
        <dbReference type="ARBA" id="ARBA00022786"/>
    </source>
</evidence>
<dbReference type="PANTHER" id="PTHR13367:SF34">
    <property type="match status" value="1"/>
</dbReference>
<dbReference type="OrthoDB" id="3182339at2759"/>
<keyword evidence="3" id="KW-0645">Protease</keyword>
<feature type="domain" description="DUF3638" evidence="8">
    <location>
        <begin position="2071"/>
        <end position="2292"/>
    </location>
</feature>
<protein>
    <recommendedName>
        <fullName evidence="2">ubiquitinyl hydrolase 1</fullName>
        <ecNumber evidence="2">3.4.19.12</ecNumber>
    </recommendedName>
</protein>
<dbReference type="STRING" id="1160509.A0A3N4I8M5"/>
<dbReference type="GO" id="GO:0004843">
    <property type="term" value="F:cysteine-type deubiquitinase activity"/>
    <property type="evidence" value="ECO:0007669"/>
    <property type="project" value="UniProtKB-EC"/>
</dbReference>
<dbReference type="InterPro" id="IPR022105">
    <property type="entry name" value="DUF3645"/>
</dbReference>
<feature type="region of interest" description="Disordered" evidence="7">
    <location>
        <begin position="3182"/>
        <end position="3215"/>
    </location>
</feature>
<keyword evidence="5" id="KW-0378">Hydrolase</keyword>
<evidence type="ECO:0000259" key="10">
    <source>
        <dbReference type="Pfam" id="PF20255"/>
    </source>
</evidence>
<evidence type="ECO:0000313" key="11">
    <source>
        <dbReference type="EMBL" id="RPA82425.1"/>
    </source>
</evidence>
<evidence type="ECO:0000259" key="8">
    <source>
        <dbReference type="Pfam" id="PF12340"/>
    </source>
</evidence>
<dbReference type="Pfam" id="PF12340">
    <property type="entry name" value="DUF3638"/>
    <property type="match status" value="1"/>
</dbReference>
<dbReference type="Pfam" id="PF20255">
    <property type="entry name" value="DUF6606"/>
    <property type="match status" value="1"/>
</dbReference>
<dbReference type="EC" id="3.4.19.12" evidence="2"/>
<evidence type="ECO:0000256" key="2">
    <source>
        <dbReference type="ARBA" id="ARBA00012759"/>
    </source>
</evidence>
<accession>A0A3N4I8M5</accession>
<dbReference type="PANTHER" id="PTHR13367">
    <property type="entry name" value="UBIQUITIN THIOESTERASE"/>
    <property type="match status" value="1"/>
</dbReference>
<dbReference type="InterPro" id="IPR022099">
    <property type="entry name" value="DUF3638"/>
</dbReference>
<evidence type="ECO:0000256" key="1">
    <source>
        <dbReference type="ARBA" id="ARBA00000707"/>
    </source>
</evidence>
<feature type="domain" description="DUF3645" evidence="9">
    <location>
        <begin position="2414"/>
        <end position="2446"/>
    </location>
</feature>
<dbReference type="Pfam" id="PF12359">
    <property type="entry name" value="DUF3645"/>
    <property type="match status" value="1"/>
</dbReference>
<organism evidence="11 12">
    <name type="scientific">Ascobolus immersus RN42</name>
    <dbReference type="NCBI Taxonomy" id="1160509"/>
    <lineage>
        <taxon>Eukaryota</taxon>
        <taxon>Fungi</taxon>
        <taxon>Dikarya</taxon>
        <taxon>Ascomycota</taxon>
        <taxon>Pezizomycotina</taxon>
        <taxon>Pezizomycetes</taxon>
        <taxon>Pezizales</taxon>
        <taxon>Ascobolaceae</taxon>
        <taxon>Ascobolus</taxon>
    </lineage>
</organism>
<dbReference type="InterPro" id="IPR046541">
    <property type="entry name" value="DUF6606"/>
</dbReference>
<reference evidence="11 12" key="1">
    <citation type="journal article" date="2018" name="Nat. Ecol. Evol.">
        <title>Pezizomycetes genomes reveal the molecular basis of ectomycorrhizal truffle lifestyle.</title>
        <authorList>
            <person name="Murat C."/>
            <person name="Payen T."/>
            <person name="Noel B."/>
            <person name="Kuo A."/>
            <person name="Morin E."/>
            <person name="Chen J."/>
            <person name="Kohler A."/>
            <person name="Krizsan K."/>
            <person name="Balestrini R."/>
            <person name="Da Silva C."/>
            <person name="Montanini B."/>
            <person name="Hainaut M."/>
            <person name="Levati E."/>
            <person name="Barry K.W."/>
            <person name="Belfiori B."/>
            <person name="Cichocki N."/>
            <person name="Clum A."/>
            <person name="Dockter R.B."/>
            <person name="Fauchery L."/>
            <person name="Guy J."/>
            <person name="Iotti M."/>
            <person name="Le Tacon F."/>
            <person name="Lindquist E.A."/>
            <person name="Lipzen A."/>
            <person name="Malagnac F."/>
            <person name="Mello A."/>
            <person name="Molinier V."/>
            <person name="Miyauchi S."/>
            <person name="Poulain J."/>
            <person name="Riccioni C."/>
            <person name="Rubini A."/>
            <person name="Sitrit Y."/>
            <person name="Splivallo R."/>
            <person name="Traeger S."/>
            <person name="Wang M."/>
            <person name="Zifcakova L."/>
            <person name="Wipf D."/>
            <person name="Zambonelli A."/>
            <person name="Paolocci F."/>
            <person name="Nowrousian M."/>
            <person name="Ottonello S."/>
            <person name="Baldrian P."/>
            <person name="Spatafora J.W."/>
            <person name="Henrissat B."/>
            <person name="Nagy L.G."/>
            <person name="Aury J.M."/>
            <person name="Wincker P."/>
            <person name="Grigoriev I.V."/>
            <person name="Bonfante P."/>
            <person name="Martin F.M."/>
        </authorList>
    </citation>
    <scope>NUCLEOTIDE SEQUENCE [LARGE SCALE GENOMIC DNA]</scope>
    <source>
        <strain evidence="11 12">RN42</strain>
    </source>
</reference>
<evidence type="ECO:0000313" key="12">
    <source>
        <dbReference type="Proteomes" id="UP000275078"/>
    </source>
</evidence>
<evidence type="ECO:0000256" key="7">
    <source>
        <dbReference type="SAM" id="MobiDB-lite"/>
    </source>
</evidence>
<keyword evidence="6" id="KW-0788">Thiol protease</keyword>
<evidence type="ECO:0000256" key="6">
    <source>
        <dbReference type="ARBA" id="ARBA00022807"/>
    </source>
</evidence>
<dbReference type="InterPro" id="IPR051346">
    <property type="entry name" value="OTU_Deubiquitinase"/>
</dbReference>
<gene>
    <name evidence="11" type="ORF">BJ508DRAFT_325423</name>
</gene>
<sequence length="3215" mass="366876">MDRQYHEDLESIISHVFLPPKLPTIDDSSKAAPPSAKRALFQTVCTAFHEYSTQLNDGAGVPESITRCRRMLLRSLHLRDSFSQTFSPDGLRRAIESLGIGDSLLLHLEGSNAGYIIKRQADLYYFSSFELLARAADVTGTAGRLIRSFPGNRVAVPEEFIADLSLREQLANTLYELDRETPDVIKEDATGNGHSAALATELLAGILRGLSNEQADSEEEEDVYIRKHTQDEVIYATGQPRPWRRSPLFLLLKVSIQLALYDSKLPYPDKYYKSFMAFLSAYILEKTLKTPLADSSDLLSIMSKKVGRKIEKLSSASDCPEAVMNVAIYATKEARVRCEEIRQLHEPQLTKPWTAISIDLVAQLDHGLRTTRRRIEGFKPESLPSSTSSKFRPKTDLRIQQNSDTFPCLDVLPKENVRVNLTDLELWVREHLDSWVRKNMGEPKETAYKVTGLFEYYKKFAIPMYHKDSDNTSATFRKRPEDQSIMFLTFFTLWIALDFVATSQTPLLRAYPLGFGEELFEPLLLPRYCQLQQLARVRDYLSARNAVEDSSLPHIFSSSRNEKTFAARYYDQHPEIQRVKDQIVREATAKYEKKRKEYSSKFAKYSHYQKKERRHPVCRWRKSSGTGKMFHDVTLCRRCHYRNLADRVVMQPYEWPLPPTDAASKMVVTELCLPKHIRDWRNITYDLLVNLCSEQPGPFREVVIQEIAINYEPLRQYRQYSEVSGLYLASSTFCFMKTKYATAQHISKFTLETSCIQSGLSFSLYDRGNKSWAKSSADGVDLTVFCTSTFDVMSIYNSLASFSLHGTGHTSNEVLAKQSECPLDLGLHEFVAFGNLRAGHRLQLRNIARDLQAQCMNLTAPEVHTLIMQALWQVGPSIEDKSGLEGRALIVPESHHDLLDFDFTSQFLEIVGTAADGVRSNWHGAITVLTCMALLARTLSVSENMEIKKRSHAVLSRCRGYVLGWTRDLRRRLRTTENDTEADELRLKVVELAMICAQSFDVDDIDLWYLFENSDLDVAAYLECAAMVHDNLPAEDKTRSPAFECLYRRHMRLRDRAAPILRQLPRRLLFSGLDIAVKNLWELYDPAEASWTILESPNQYWLERFSKETRKKKSLQVCFDLQSATLLVNGAPLRSLPKSYEEHKYYIRLFGKKILEVLPSMLHGMRFSARSKMNGHSVHFTLKGKELIIRSTKDNIIYQYLSHKDLGSDFPWLFKKDFAHWIAFDARTGNASVEFRPLTDPWTSKPEWVLKKHSSGYWNFHNNIQNMSMLDPKGGLAIRLSERLAPIEMNENLHFLYSHATQLTTIELPRYGLDFILTPDFQLECRQFRGMVLDHNRRIGTFLGLRTYLVLRPLQGSGCRRLIVPHGEIRFQFGEVHPDEAHPDVWIDLAPAKLLDRQQVHGLDRKEFKRKVSYHVYDLETELGRLTGNGTLTSHLFKTLLHGITSFCLPDALTGRTGTEEAIDSLKSNVVRSVQSFGFRDARLLRQISKLTPRRKLHANGFNVVDMFTGVKRRTLPTLSLHHGFHTLVEEIVRCVGRFGLFQESEPVSPVIPPRDEMTRRRFCLKFAKLYSEESRCTPSSQQLDSVYIPRSGVTRDRELRVWEIARLTHNWETELVVSEDFHSVLSGWGGEFEKGGVKNGTDILGYHAHLLDKYIKVLQEQWCLLHRTLGKLDCGRDRYRLMFFLASMAFSKNADMKVIRSLLAFATVDSLRNIPPPSGDTFTLHDTAFSRAKIEAILEQHARPYYDYCRTLSVIKFSNMTAEAHSDKKRDQYHSLRAAAFANYSNQLEARYPGRTAVESYAIDRNFKCYVNSPLQAQFACEKQVLVWKTNDSFSVYTRKLEAMLQDIQAPEEPFSVDIGQIYGVGRGLGVKKDPFISITFLDLLERPAPNLHPEPPVEELLSALTVTASGERADGYSRLDSFLQNLIRRAKGGHELSYARDLLSSFEALKSNGEIVYEVAPDFRLRAYGYRQLCYAFLREVETEMFNRLGPVSDSEHALDKCGQWPLISRGYLVRQLARSNLVKLPGDWKAALVNYGKAITAVQRAERLCQIPENNTVAIIKEVLNTGHTNWDPMQHPDWLLLEIESNILIRESQVGIAMKMINPDCSGVLEMQMGEGKSSVIVPMVASALADGENLVRVVVLKPLAQQMLRLLVKKLSGWLGRRIFYMPFSRSLKVDIVQALEINLLYKECMAENGILLVQPEHMLSFELMGIERMSDEDTMAASQLVQTQKWLDERSRDILDESDEILSVRFELIYTLGTQKDLEFAPGRWVLIQQIMDQVRFAARRVHSMAPDGIELIWEERASFPRIRLLHRKAADLFMSIIIDRVCEGKVPVVPIWSLDDGIKKSIREFISSPNPSDEHIRLLRPLMIKDNTLRCSLLLTRGLIAAGIIRFALESKRWRVNYGLTDRLPATSLAVPYLGKDTASLRSEFSHPDVGIVLTLLSYYYGGLSDSQLFLCLRSLSSSGNAEDEYRRWVDDCYETLSPGDFPDEYRHLSGVNERNHSQCVENIFPFLRKSKAVIDYYLCRFVFEKEAKEFPTKLSASGWNTAKEKSKPTMGFSGTKDSRYVLPLSIKQLDLEEHLHTNAAVMDYLLRPENAYVDIVGDNTGPLSAKFLLHQISKMDPPVEVLIDVGAQILDMSNEQVARYWLMKVANKASAVVYFSEKDELLVLSRTSVKPEPLQISPFANHLDDCLVYLDEVHTRGTDLRLRQDHRALVTLGPHLTKDKVVQACMRMRNLGKGQSVVFCAAGDIQRKLLSSSRKASGKELTIEDVLDWCIKETCLHTRKSVPLWAVQGERFLRQSGLRKSSPSMPVELATELREAEAKSLEDWYAPTNSIRGISALNSLTNRLAVYPEIQAKLAEFGITYAPDSLLQEEQERELSPEGEKEIQNERPPITEPEIHRLDYDVLLAVTTGEVDTDSPSFIPAFASLEATTAFEHFEWLAWPKDLLATRDFSKTIKLDNRENKLDDYIRPVNWILTVEDETTSKVHRIIVSPFEANELATEVRKTSAKVALHVYAPRTSRSTIAFDDLEFCALKSPSFTTSGSLPIEDSVSRLITLFSGQTYFRDEEYYRSVCDFLGIASRVLADIHVNTDGFVFMEDRMQSLTESDAFRASRFVASPVAFLKKLVQMRRKGLAFDASHLGRILNGILLSAYDFGASYQYGEEEENYTWRYVDNGEDGSDEDDAKNEYSEKDCPPPEYTSKALCK</sequence>
<evidence type="ECO:0000256" key="5">
    <source>
        <dbReference type="ARBA" id="ARBA00022801"/>
    </source>
</evidence>
<keyword evidence="4" id="KW-0833">Ubl conjugation pathway</keyword>
<evidence type="ECO:0000259" key="9">
    <source>
        <dbReference type="Pfam" id="PF12359"/>
    </source>
</evidence>